<organism evidence="3 4">
    <name type="scientific">Mycena metata</name>
    <dbReference type="NCBI Taxonomy" id="1033252"/>
    <lineage>
        <taxon>Eukaryota</taxon>
        <taxon>Fungi</taxon>
        <taxon>Dikarya</taxon>
        <taxon>Basidiomycota</taxon>
        <taxon>Agaricomycotina</taxon>
        <taxon>Agaricomycetes</taxon>
        <taxon>Agaricomycetidae</taxon>
        <taxon>Agaricales</taxon>
        <taxon>Marasmiineae</taxon>
        <taxon>Mycenaceae</taxon>
        <taxon>Mycena</taxon>
    </lineage>
</organism>
<protein>
    <submittedName>
        <fullName evidence="3">Uncharacterized protein</fullName>
    </submittedName>
</protein>
<sequence length="607" mass="68308">MEDHSDDDGGRPRPASNAAKVRLIGGPQSKELDSAREDEAYHRDQAALARQRTRTLNLELQNAQKLQAEQTAHINTLNEELARRSETLIALQQHEMQLEAQFVQDQAKFQQYEALAGQYHAMIPQMLEAQKLLMQRNQDVERLNQLVAQKQNEANTDVAHLNRLLAEKQDETIQLRALNHLRGRKAQNKPAPRRGTRASLDPVRNSSTRTIQIPLDPIPIPEAPSGKPNPQPKANLDLGATPALADLLGTDVPTLDGLIGQLKQLLISSGATVDIEKTTPKKGTRSKSKKTADKKLPKDLKNYIHAILRKTTYVKFGVRQAADFILYNPADGTKVAACETELIDPPRALYQWDFSTGYLDSRWNQKIIEKIVDAVLKDEGEDGDIPRGGVGRDYLEELMQQKLARYQGAWKGFQPRFDADLGRIETNQEANARGARSFEQHQLATRSNSSKHRKYADRIQTIIAAIEIKKVEGVAADIATWERLLRMVELLGEQGMSSEEEDELEVDDAKVLVFKVKICIWREPRVVEYLRFVDAQTALFKKHQAGPIPAPRIRTRAVGSSKVPRGLPKSLYNSEWLKNATPAYLNELKVSKEVFELFVAAMNRMAI</sequence>
<reference evidence="3" key="1">
    <citation type="submission" date="2023-03" db="EMBL/GenBank/DDBJ databases">
        <title>Massive genome expansion in bonnet fungi (Mycena s.s.) driven by repeated elements and novel gene families across ecological guilds.</title>
        <authorList>
            <consortium name="Lawrence Berkeley National Laboratory"/>
            <person name="Harder C.B."/>
            <person name="Miyauchi S."/>
            <person name="Viragh M."/>
            <person name="Kuo A."/>
            <person name="Thoen E."/>
            <person name="Andreopoulos B."/>
            <person name="Lu D."/>
            <person name="Skrede I."/>
            <person name="Drula E."/>
            <person name="Henrissat B."/>
            <person name="Morin E."/>
            <person name="Kohler A."/>
            <person name="Barry K."/>
            <person name="LaButti K."/>
            <person name="Morin E."/>
            <person name="Salamov A."/>
            <person name="Lipzen A."/>
            <person name="Mereny Z."/>
            <person name="Hegedus B."/>
            <person name="Baldrian P."/>
            <person name="Stursova M."/>
            <person name="Weitz H."/>
            <person name="Taylor A."/>
            <person name="Grigoriev I.V."/>
            <person name="Nagy L.G."/>
            <person name="Martin F."/>
            <person name="Kauserud H."/>
        </authorList>
    </citation>
    <scope>NUCLEOTIDE SEQUENCE</scope>
    <source>
        <strain evidence="3">CBHHK182m</strain>
    </source>
</reference>
<feature type="region of interest" description="Disordered" evidence="2">
    <location>
        <begin position="182"/>
        <end position="237"/>
    </location>
</feature>
<feature type="coiled-coil region" evidence="1">
    <location>
        <begin position="133"/>
        <end position="181"/>
    </location>
</feature>
<accession>A0AAD7HG98</accession>
<gene>
    <name evidence="3" type="ORF">B0H16DRAFT_1738991</name>
</gene>
<dbReference type="EMBL" id="JARKIB010000244">
    <property type="protein sequence ID" value="KAJ7720101.1"/>
    <property type="molecule type" value="Genomic_DNA"/>
</dbReference>
<proteinExistence type="predicted"/>
<dbReference type="Proteomes" id="UP001215598">
    <property type="component" value="Unassembled WGS sequence"/>
</dbReference>
<dbReference type="AlphaFoldDB" id="A0AAD7HG98"/>
<comment type="caution">
    <text evidence="3">The sequence shown here is derived from an EMBL/GenBank/DDBJ whole genome shotgun (WGS) entry which is preliminary data.</text>
</comment>
<feature type="region of interest" description="Disordered" evidence="2">
    <location>
        <begin position="1"/>
        <end position="39"/>
    </location>
</feature>
<keyword evidence="4" id="KW-1185">Reference proteome</keyword>
<feature type="compositionally biased region" description="Basic residues" evidence="2">
    <location>
        <begin position="182"/>
        <end position="196"/>
    </location>
</feature>
<evidence type="ECO:0000256" key="1">
    <source>
        <dbReference type="SAM" id="Coils"/>
    </source>
</evidence>
<feature type="compositionally biased region" description="Basic and acidic residues" evidence="2">
    <location>
        <begin position="30"/>
        <end position="39"/>
    </location>
</feature>
<feature type="compositionally biased region" description="Basic and acidic residues" evidence="2">
    <location>
        <begin position="1"/>
        <end position="11"/>
    </location>
</feature>
<feature type="region of interest" description="Disordered" evidence="2">
    <location>
        <begin position="430"/>
        <end position="452"/>
    </location>
</feature>
<feature type="compositionally biased region" description="Pro residues" evidence="2">
    <location>
        <begin position="216"/>
        <end position="231"/>
    </location>
</feature>
<evidence type="ECO:0000256" key="2">
    <source>
        <dbReference type="SAM" id="MobiDB-lite"/>
    </source>
</evidence>
<evidence type="ECO:0000313" key="4">
    <source>
        <dbReference type="Proteomes" id="UP001215598"/>
    </source>
</evidence>
<name>A0AAD7HG98_9AGAR</name>
<evidence type="ECO:0000313" key="3">
    <source>
        <dbReference type="EMBL" id="KAJ7720101.1"/>
    </source>
</evidence>
<keyword evidence="1" id="KW-0175">Coiled coil</keyword>